<feature type="transmembrane region" description="Helical" evidence="1">
    <location>
        <begin position="266"/>
        <end position="289"/>
    </location>
</feature>
<feature type="transmembrane region" description="Helical" evidence="1">
    <location>
        <begin position="201"/>
        <end position="220"/>
    </location>
</feature>
<feature type="transmembrane region" description="Helical" evidence="1">
    <location>
        <begin position="92"/>
        <end position="109"/>
    </location>
</feature>
<dbReference type="EMBL" id="BMJC01000002">
    <property type="protein sequence ID" value="GGA94496.1"/>
    <property type="molecule type" value="Genomic_DNA"/>
</dbReference>
<keyword evidence="1" id="KW-0472">Membrane</keyword>
<organism evidence="2 3">
    <name type="scientific">Puia dinghuensis</name>
    <dbReference type="NCBI Taxonomy" id="1792502"/>
    <lineage>
        <taxon>Bacteria</taxon>
        <taxon>Pseudomonadati</taxon>
        <taxon>Bacteroidota</taxon>
        <taxon>Chitinophagia</taxon>
        <taxon>Chitinophagales</taxon>
        <taxon>Chitinophagaceae</taxon>
        <taxon>Puia</taxon>
    </lineage>
</organism>
<feature type="transmembrane region" description="Helical" evidence="1">
    <location>
        <begin position="334"/>
        <end position="358"/>
    </location>
</feature>
<reference evidence="2" key="1">
    <citation type="journal article" date="2014" name="Int. J. Syst. Evol. Microbiol.">
        <title>Complete genome sequence of Corynebacterium casei LMG S-19264T (=DSM 44701T), isolated from a smear-ripened cheese.</title>
        <authorList>
            <consortium name="US DOE Joint Genome Institute (JGI-PGF)"/>
            <person name="Walter F."/>
            <person name="Albersmeier A."/>
            <person name="Kalinowski J."/>
            <person name="Ruckert C."/>
        </authorList>
    </citation>
    <scope>NUCLEOTIDE SEQUENCE</scope>
    <source>
        <strain evidence="2">CGMCC 1.15448</strain>
    </source>
</reference>
<feature type="transmembrane region" description="Helical" evidence="1">
    <location>
        <begin position="130"/>
        <end position="149"/>
    </location>
</feature>
<dbReference type="Proteomes" id="UP000607559">
    <property type="component" value="Unassembled WGS sequence"/>
</dbReference>
<protein>
    <submittedName>
        <fullName evidence="2">Uncharacterized protein</fullName>
    </submittedName>
</protein>
<feature type="transmembrane region" description="Helical" evidence="1">
    <location>
        <begin position="37"/>
        <end position="56"/>
    </location>
</feature>
<accession>A0A8J2UBI0</accession>
<evidence type="ECO:0000313" key="3">
    <source>
        <dbReference type="Proteomes" id="UP000607559"/>
    </source>
</evidence>
<sequence length="395" mass="44463">MVNLGVVAALGILLRYKATWSLPAVNYKYLLNAHSHFAFNGWVTTVLFTALVYMLVEAGGQLSKVYKMQFWLNQVSSFGMLVSFTLQGYGAVSIFFSALSVVFYYWFAWQFSMDLLKVSLPGIVKACTRAALFFLVLSSAGPFLLGYSMSHELGDMNFYYNAIYLYLHFQYNGWFTFGVLALFFFSASRAGIVFPATSSRWFFWLMAGACIPAYTLSLLWTAPAGWVWMVAGVAGLAQWVALLVLTVLLWRSRGKWVLALRPMERLLWFCAYIAFGAKIKLQALSVIPFFGRLTFGYRPVIIAYLHLVMLCFVSFFMVGFLIRTGIFRMRRSLGHFGLGIWMTGVIGNEVLLLIQSLLALSGLAWEDSPYFLFGATLTIGAGIVMMLWAAAVRDR</sequence>
<name>A0A8J2UBI0_9BACT</name>
<keyword evidence="3" id="KW-1185">Reference proteome</keyword>
<reference evidence="2" key="2">
    <citation type="submission" date="2020-09" db="EMBL/GenBank/DDBJ databases">
        <authorList>
            <person name="Sun Q."/>
            <person name="Zhou Y."/>
        </authorList>
    </citation>
    <scope>NUCLEOTIDE SEQUENCE</scope>
    <source>
        <strain evidence="2">CGMCC 1.15448</strain>
    </source>
</reference>
<proteinExistence type="predicted"/>
<comment type="caution">
    <text evidence="2">The sequence shown here is derived from an EMBL/GenBank/DDBJ whole genome shotgun (WGS) entry which is preliminary data.</text>
</comment>
<feature type="transmembrane region" description="Helical" evidence="1">
    <location>
        <begin position="174"/>
        <end position="194"/>
    </location>
</feature>
<evidence type="ECO:0000256" key="1">
    <source>
        <dbReference type="SAM" id="Phobius"/>
    </source>
</evidence>
<feature type="transmembrane region" description="Helical" evidence="1">
    <location>
        <begin position="301"/>
        <end position="322"/>
    </location>
</feature>
<evidence type="ECO:0000313" key="2">
    <source>
        <dbReference type="EMBL" id="GGA94496.1"/>
    </source>
</evidence>
<feature type="transmembrane region" description="Helical" evidence="1">
    <location>
        <begin position="370"/>
        <end position="392"/>
    </location>
</feature>
<dbReference type="AlphaFoldDB" id="A0A8J2UBI0"/>
<feature type="transmembrane region" description="Helical" evidence="1">
    <location>
        <begin position="226"/>
        <end position="250"/>
    </location>
</feature>
<keyword evidence="1" id="KW-1133">Transmembrane helix</keyword>
<gene>
    <name evidence="2" type="ORF">GCM10011511_17240</name>
</gene>
<keyword evidence="1" id="KW-0812">Transmembrane</keyword>